<proteinExistence type="predicted"/>
<organism evidence="1 2">
    <name type="scientific">Saccharopolyspora erythraea</name>
    <name type="common">Streptomyces erythraeus</name>
    <dbReference type="NCBI Taxonomy" id="1836"/>
    <lineage>
        <taxon>Bacteria</taxon>
        <taxon>Bacillati</taxon>
        <taxon>Actinomycetota</taxon>
        <taxon>Actinomycetes</taxon>
        <taxon>Pseudonocardiales</taxon>
        <taxon>Pseudonocardiaceae</taxon>
        <taxon>Saccharopolyspora</taxon>
    </lineage>
</organism>
<evidence type="ECO:0000313" key="1">
    <source>
        <dbReference type="EMBL" id="GAA0521352.1"/>
    </source>
</evidence>
<dbReference type="EMBL" id="BAAAGS010000010">
    <property type="protein sequence ID" value="GAA0521352.1"/>
    <property type="molecule type" value="Genomic_DNA"/>
</dbReference>
<dbReference type="InterPro" id="IPR003718">
    <property type="entry name" value="OsmC/Ohr_fam"/>
</dbReference>
<protein>
    <submittedName>
        <fullName evidence="1">OsmC family protein</fullName>
    </submittedName>
</protein>
<accession>A0ABN1CMM1</accession>
<dbReference type="InterPro" id="IPR036102">
    <property type="entry name" value="OsmC/Ohrsf"/>
</dbReference>
<dbReference type="InterPro" id="IPR015946">
    <property type="entry name" value="KH_dom-like_a/b"/>
</dbReference>
<keyword evidence="2" id="KW-1185">Reference proteome</keyword>
<dbReference type="RefSeq" id="WP_009943002.1">
    <property type="nucleotide sequence ID" value="NZ_BAAAGS010000010.1"/>
</dbReference>
<name>A0ABN1CMM1_SACER</name>
<sequence>MSSTPVEVRRTGKHTFTATNDRGAEVTIGRDGAPGAFTPGELLLAAIAGCSAVTSESMLIRRLGESATLDVHADRTKTEEDPHKFAEVQVRFDVDLSPIEDAGQRAKLVDAVQRAIERLCTVSRAVEEGTPISLELPRD</sequence>
<dbReference type="SUPFAM" id="SSF82784">
    <property type="entry name" value="OsmC-like"/>
    <property type="match status" value="1"/>
</dbReference>
<evidence type="ECO:0000313" key="2">
    <source>
        <dbReference type="Proteomes" id="UP001500729"/>
    </source>
</evidence>
<dbReference type="Gene3D" id="3.30.300.20">
    <property type="match status" value="1"/>
</dbReference>
<comment type="caution">
    <text evidence="1">The sequence shown here is derived from an EMBL/GenBank/DDBJ whole genome shotgun (WGS) entry which is preliminary data.</text>
</comment>
<dbReference type="PANTHER" id="PTHR34352">
    <property type="entry name" value="PROTEIN YHFA"/>
    <property type="match status" value="1"/>
</dbReference>
<gene>
    <name evidence="1" type="ORF">GCM10009533_20550</name>
</gene>
<dbReference type="Pfam" id="PF02566">
    <property type="entry name" value="OsmC"/>
    <property type="match status" value="1"/>
</dbReference>
<reference evidence="1 2" key="1">
    <citation type="journal article" date="2019" name="Int. J. Syst. Evol. Microbiol.">
        <title>The Global Catalogue of Microorganisms (GCM) 10K type strain sequencing project: providing services to taxonomists for standard genome sequencing and annotation.</title>
        <authorList>
            <consortium name="The Broad Institute Genomics Platform"/>
            <consortium name="The Broad Institute Genome Sequencing Center for Infectious Disease"/>
            <person name="Wu L."/>
            <person name="Ma J."/>
        </authorList>
    </citation>
    <scope>NUCLEOTIDE SEQUENCE [LARGE SCALE GENOMIC DNA]</scope>
    <source>
        <strain evidence="1 2">JCM 10303</strain>
    </source>
</reference>
<dbReference type="Proteomes" id="UP001500729">
    <property type="component" value="Unassembled WGS sequence"/>
</dbReference>
<dbReference type="PANTHER" id="PTHR34352:SF1">
    <property type="entry name" value="PROTEIN YHFA"/>
    <property type="match status" value="1"/>
</dbReference>